<feature type="region of interest" description="Disordered" evidence="7">
    <location>
        <begin position="190"/>
        <end position="225"/>
    </location>
</feature>
<keyword evidence="2 5" id="KW-0805">Transcription regulation</keyword>
<dbReference type="Gene3D" id="4.10.280.10">
    <property type="entry name" value="Helix-loop-helix DNA-binding domain"/>
    <property type="match status" value="1"/>
</dbReference>
<dbReference type="PANTHER" id="PTHR11514">
    <property type="entry name" value="MYC"/>
    <property type="match status" value="1"/>
</dbReference>
<dbReference type="SMART" id="SM00353">
    <property type="entry name" value="HLH"/>
    <property type="match status" value="1"/>
</dbReference>
<evidence type="ECO:0000256" key="6">
    <source>
        <dbReference type="SAM" id="Coils"/>
    </source>
</evidence>
<dbReference type="InterPro" id="IPR011598">
    <property type="entry name" value="bHLH_dom"/>
</dbReference>
<feature type="domain" description="BHLH" evidence="8">
    <location>
        <begin position="240"/>
        <end position="289"/>
    </location>
</feature>
<dbReference type="InterPro" id="IPR036638">
    <property type="entry name" value="HLH_DNA-bd_sf"/>
</dbReference>
<feature type="region of interest" description="Disordered" evidence="7">
    <location>
        <begin position="306"/>
        <end position="327"/>
    </location>
</feature>
<evidence type="ECO:0000256" key="5">
    <source>
        <dbReference type="RuleBase" id="RU369104"/>
    </source>
</evidence>
<evidence type="ECO:0000256" key="3">
    <source>
        <dbReference type="ARBA" id="ARBA00023163"/>
    </source>
</evidence>
<keyword evidence="3 5" id="KW-0804">Transcription</keyword>
<evidence type="ECO:0000256" key="1">
    <source>
        <dbReference type="ARBA" id="ARBA00004123"/>
    </source>
</evidence>
<keyword evidence="4 5" id="KW-0539">Nucleus</keyword>
<proteinExistence type="predicted"/>
<feature type="compositionally biased region" description="Polar residues" evidence="7">
    <location>
        <begin position="311"/>
        <end position="322"/>
    </location>
</feature>
<dbReference type="Pfam" id="PF00010">
    <property type="entry name" value="HLH"/>
    <property type="match status" value="1"/>
</dbReference>
<organism evidence="9">
    <name type="scientific">Noccaea caerulescens</name>
    <name type="common">Alpine penny-cress</name>
    <name type="synonym">Thlaspi caerulescens</name>
    <dbReference type="NCBI Taxonomy" id="107243"/>
    <lineage>
        <taxon>Eukaryota</taxon>
        <taxon>Viridiplantae</taxon>
        <taxon>Streptophyta</taxon>
        <taxon>Embryophyta</taxon>
        <taxon>Tracheophyta</taxon>
        <taxon>Spermatophyta</taxon>
        <taxon>Magnoliopsida</taxon>
        <taxon>eudicotyledons</taxon>
        <taxon>Gunneridae</taxon>
        <taxon>Pentapetalae</taxon>
        <taxon>rosids</taxon>
        <taxon>malvids</taxon>
        <taxon>Brassicales</taxon>
        <taxon>Brassicaceae</taxon>
        <taxon>Coluteocarpeae</taxon>
        <taxon>Noccaea</taxon>
    </lineage>
</organism>
<evidence type="ECO:0000259" key="8">
    <source>
        <dbReference type="PROSITE" id="PS50888"/>
    </source>
</evidence>
<evidence type="ECO:0000256" key="4">
    <source>
        <dbReference type="ARBA" id="ARBA00023242"/>
    </source>
</evidence>
<evidence type="ECO:0000313" key="9">
    <source>
        <dbReference type="EMBL" id="JAU09447.1"/>
    </source>
</evidence>
<sequence>MNNLTFSPSLSSSMLSLTQQTPAILYSSPADLLQQKLRFVVETSPDRWTYVIFWQKMTDDHSGRSYLVCVDGHFGGNKNNKSQQNSTNNSIECELTMDGGDLEWFYATSFNGGDASPSKEECPEKSLVWLTGPDELRFSNSERAKEASFHGVHTFVSIPIHNGSIELGSSNTIKQNWSLVNQVQSIFGSSKHTNRTGFNPKPAGSDHSEIGNQQSDPGRKRRRKIETTTEAVTAAKRDLPTGFNHVEAERQRRVKLNHRFYSLRAVVPNVSRMDKASLLSDAVSYIENLKSRIDDLETQIKKLKTDRLDDNSSNTSPPSVDQVNKKHSESNIVSDFAVQVMITGEEAMVSVGTENVDHPTSALMSALMEMDCRVKHASASRMSQIMVQDVVVWVPDGLRSDNRLWTTLVRKLRSV</sequence>
<accession>A0A1J3CRL8</accession>
<dbReference type="GO" id="GO:0000976">
    <property type="term" value="F:transcription cis-regulatory region binding"/>
    <property type="evidence" value="ECO:0007669"/>
    <property type="project" value="TreeGrafter"/>
</dbReference>
<protein>
    <recommendedName>
        <fullName evidence="5">Transcription factor</fullName>
        <shortName evidence="5">bHLH transcription factor</shortName>
    </recommendedName>
    <alternativeName>
        <fullName evidence="5">Basic helix-loop-helix protein</fullName>
    </alternativeName>
</protein>
<keyword evidence="6" id="KW-0175">Coiled coil</keyword>
<reference evidence="9" key="1">
    <citation type="submission" date="2016-07" db="EMBL/GenBank/DDBJ databases">
        <title>De novo transcriptome assembly of four accessions of the metal hyperaccumulator plant Noccaea caerulescens.</title>
        <authorList>
            <person name="Blande D."/>
            <person name="Halimaa P."/>
            <person name="Tervahauta A.I."/>
            <person name="Aarts M.G."/>
            <person name="Karenlampi S.O."/>
        </authorList>
    </citation>
    <scope>NUCLEOTIDE SEQUENCE</scope>
</reference>
<comment type="subcellular location">
    <subcellularLocation>
        <location evidence="1 5">Nucleus</location>
    </subcellularLocation>
</comment>
<dbReference type="PANTHER" id="PTHR11514:SF40">
    <property type="entry name" value="TRANSCRIPTION FACTOR BHLH14"/>
    <property type="match status" value="1"/>
</dbReference>
<dbReference type="GO" id="GO:0046983">
    <property type="term" value="F:protein dimerization activity"/>
    <property type="evidence" value="ECO:0007669"/>
    <property type="project" value="InterPro"/>
</dbReference>
<dbReference type="Pfam" id="PF14215">
    <property type="entry name" value="bHLH-MYC_N"/>
    <property type="match status" value="1"/>
</dbReference>
<gene>
    <name evidence="9" type="ORF">GA_TR12959_c0_g1_i1_g.41231</name>
</gene>
<dbReference type="GO" id="GO:0005634">
    <property type="term" value="C:nucleus"/>
    <property type="evidence" value="ECO:0007669"/>
    <property type="project" value="UniProtKB-SubCell"/>
</dbReference>
<dbReference type="EMBL" id="GEVI01022873">
    <property type="protein sequence ID" value="JAU09447.1"/>
    <property type="molecule type" value="Transcribed_RNA"/>
</dbReference>
<evidence type="ECO:0000256" key="7">
    <source>
        <dbReference type="SAM" id="MobiDB-lite"/>
    </source>
</evidence>
<dbReference type="InterPro" id="IPR045084">
    <property type="entry name" value="AIB/MYC-like"/>
</dbReference>
<dbReference type="AlphaFoldDB" id="A0A1J3CRL8"/>
<dbReference type="SUPFAM" id="SSF47459">
    <property type="entry name" value="HLH, helix-loop-helix DNA-binding domain"/>
    <property type="match status" value="1"/>
</dbReference>
<dbReference type="GO" id="GO:0003700">
    <property type="term" value="F:DNA-binding transcription factor activity"/>
    <property type="evidence" value="ECO:0007669"/>
    <property type="project" value="InterPro"/>
</dbReference>
<name>A0A1J3CRL8_NOCCA</name>
<dbReference type="InterPro" id="IPR025610">
    <property type="entry name" value="MYC/MYB_N"/>
</dbReference>
<dbReference type="PROSITE" id="PS50888">
    <property type="entry name" value="BHLH"/>
    <property type="match status" value="1"/>
</dbReference>
<evidence type="ECO:0000256" key="2">
    <source>
        <dbReference type="ARBA" id="ARBA00023015"/>
    </source>
</evidence>
<feature type="coiled-coil region" evidence="6">
    <location>
        <begin position="279"/>
        <end position="306"/>
    </location>
</feature>